<evidence type="ECO:0000313" key="2">
    <source>
        <dbReference type="Proteomes" id="UP000274822"/>
    </source>
</evidence>
<sequence>MENHLGGVSRFPQALLPHLEGKIKFKSSVQALEENEVDACVRDKGQYAKSVLSSILSTVWSPMVIRYCWLATPGRMMPPGGVRTRKKMDPIAGGGASALFESGQLTSLLPDLIKPEHNIHFAGEHTDVHHTWIVGALNSAIYLFKNIRNGG</sequence>
<keyword evidence="2" id="KW-1185">Reference proteome</keyword>
<evidence type="ECO:0000313" key="1">
    <source>
        <dbReference type="EMBL" id="RUS26173.1"/>
    </source>
</evidence>
<proteinExistence type="predicted"/>
<dbReference type="Proteomes" id="UP000274822">
    <property type="component" value="Unassembled WGS sequence"/>
</dbReference>
<accession>A0A433Q8S3</accession>
<name>A0A433Q8S3_9FUNG</name>
<organism evidence="1 2">
    <name type="scientific">Jimgerdemannia flammicorona</name>
    <dbReference type="NCBI Taxonomy" id="994334"/>
    <lineage>
        <taxon>Eukaryota</taxon>
        <taxon>Fungi</taxon>
        <taxon>Fungi incertae sedis</taxon>
        <taxon>Mucoromycota</taxon>
        <taxon>Mucoromycotina</taxon>
        <taxon>Endogonomycetes</taxon>
        <taxon>Endogonales</taxon>
        <taxon>Endogonaceae</taxon>
        <taxon>Jimgerdemannia</taxon>
    </lineage>
</organism>
<dbReference type="AlphaFoldDB" id="A0A433Q8S3"/>
<dbReference type="Gene3D" id="1.10.10.1620">
    <property type="match status" value="1"/>
</dbReference>
<protein>
    <recommendedName>
        <fullName evidence="3">Amine oxidase domain-containing protein</fullName>
    </recommendedName>
</protein>
<gene>
    <name evidence="1" type="ORF">BC938DRAFT_471138</name>
</gene>
<dbReference type="SUPFAM" id="SSF51971">
    <property type="entry name" value="Nucleotide-binding domain"/>
    <property type="match status" value="1"/>
</dbReference>
<reference evidence="1 2" key="1">
    <citation type="journal article" date="2018" name="New Phytol.">
        <title>Phylogenomics of Endogonaceae and evolution of mycorrhizas within Mucoromycota.</title>
        <authorList>
            <person name="Chang Y."/>
            <person name="Desiro A."/>
            <person name="Na H."/>
            <person name="Sandor L."/>
            <person name="Lipzen A."/>
            <person name="Clum A."/>
            <person name="Barry K."/>
            <person name="Grigoriev I.V."/>
            <person name="Martin F.M."/>
            <person name="Stajich J.E."/>
            <person name="Smith M.E."/>
            <person name="Bonito G."/>
            <person name="Spatafora J.W."/>
        </authorList>
    </citation>
    <scope>NUCLEOTIDE SEQUENCE [LARGE SCALE GENOMIC DNA]</scope>
    <source>
        <strain evidence="1 2">AD002</strain>
    </source>
</reference>
<dbReference type="EMBL" id="RBNJ01011071">
    <property type="protein sequence ID" value="RUS26173.1"/>
    <property type="molecule type" value="Genomic_DNA"/>
</dbReference>
<comment type="caution">
    <text evidence="1">The sequence shown here is derived from an EMBL/GenBank/DDBJ whole genome shotgun (WGS) entry which is preliminary data.</text>
</comment>
<evidence type="ECO:0008006" key="3">
    <source>
        <dbReference type="Google" id="ProtNLM"/>
    </source>
</evidence>